<dbReference type="EMBL" id="MPDP01000013">
    <property type="protein sequence ID" value="KAK1496504.1"/>
    <property type="molecule type" value="Genomic_DNA"/>
</dbReference>
<accession>A0AAJ0DPK3</accession>
<comment type="caution">
    <text evidence="1">The sequence shown here is derived from an EMBL/GenBank/DDBJ whole genome shotgun (WGS) entry which is preliminary data.</text>
</comment>
<protein>
    <submittedName>
        <fullName evidence="1">Uncharacterized protein</fullName>
    </submittedName>
</protein>
<reference evidence="1" key="1">
    <citation type="submission" date="2016-11" db="EMBL/GenBank/DDBJ databases">
        <title>The genome sequence of Colletotrichum cuscutae.</title>
        <authorList>
            <person name="Baroncelli R."/>
        </authorList>
    </citation>
    <scope>NUCLEOTIDE SEQUENCE</scope>
    <source>
        <strain evidence="1">IMI 304802</strain>
    </source>
</reference>
<evidence type="ECO:0000313" key="2">
    <source>
        <dbReference type="Proteomes" id="UP001239213"/>
    </source>
</evidence>
<dbReference type="AlphaFoldDB" id="A0AAJ0DPK3"/>
<gene>
    <name evidence="1" type="ORF">CCUS01_02851</name>
</gene>
<organism evidence="1 2">
    <name type="scientific">Colletotrichum cuscutae</name>
    <dbReference type="NCBI Taxonomy" id="1209917"/>
    <lineage>
        <taxon>Eukaryota</taxon>
        <taxon>Fungi</taxon>
        <taxon>Dikarya</taxon>
        <taxon>Ascomycota</taxon>
        <taxon>Pezizomycotina</taxon>
        <taxon>Sordariomycetes</taxon>
        <taxon>Hypocreomycetidae</taxon>
        <taxon>Glomerellales</taxon>
        <taxon>Glomerellaceae</taxon>
        <taxon>Colletotrichum</taxon>
        <taxon>Colletotrichum acutatum species complex</taxon>
    </lineage>
</organism>
<sequence>MASAARRRCRCSVLGYLGFSGLLVCPRHSSQSLGLGGLSIPCPPLSAVGKQLRQGVWPDPLVAGFVKAHRSPEQRDALYGLEWWVHEFQSLLYVEPFLLVGCFIHACTCLR</sequence>
<evidence type="ECO:0000313" key="1">
    <source>
        <dbReference type="EMBL" id="KAK1496504.1"/>
    </source>
</evidence>
<dbReference type="Proteomes" id="UP001239213">
    <property type="component" value="Unassembled WGS sequence"/>
</dbReference>
<proteinExistence type="predicted"/>
<name>A0AAJ0DPK3_9PEZI</name>
<keyword evidence="2" id="KW-1185">Reference proteome</keyword>